<name>A0A9J6FNS0_HAELO</name>
<dbReference type="AlphaFoldDB" id="A0A9J6FNS0"/>
<evidence type="ECO:0000256" key="1">
    <source>
        <dbReference type="SAM" id="Phobius"/>
    </source>
</evidence>
<keyword evidence="3" id="KW-1185">Reference proteome</keyword>
<accession>A0A9J6FNS0</accession>
<dbReference type="VEuPathDB" id="VectorBase:HLOH_063180"/>
<dbReference type="InterPro" id="IPR013783">
    <property type="entry name" value="Ig-like_fold"/>
</dbReference>
<dbReference type="SUPFAM" id="SSF48726">
    <property type="entry name" value="Immunoglobulin"/>
    <property type="match status" value="1"/>
</dbReference>
<reference evidence="2 3" key="1">
    <citation type="journal article" date="2020" name="Cell">
        <title>Large-Scale Comparative Analyses of Tick Genomes Elucidate Their Genetic Diversity and Vector Capacities.</title>
        <authorList>
            <consortium name="Tick Genome and Microbiome Consortium (TIGMIC)"/>
            <person name="Jia N."/>
            <person name="Wang J."/>
            <person name="Shi W."/>
            <person name="Du L."/>
            <person name="Sun Y."/>
            <person name="Zhan W."/>
            <person name="Jiang J.F."/>
            <person name="Wang Q."/>
            <person name="Zhang B."/>
            <person name="Ji P."/>
            <person name="Bell-Sakyi L."/>
            <person name="Cui X.M."/>
            <person name="Yuan T.T."/>
            <person name="Jiang B.G."/>
            <person name="Yang W.F."/>
            <person name="Lam T.T."/>
            <person name="Chang Q.C."/>
            <person name="Ding S.J."/>
            <person name="Wang X.J."/>
            <person name="Zhu J.G."/>
            <person name="Ruan X.D."/>
            <person name="Zhao L."/>
            <person name="Wei J.T."/>
            <person name="Ye R.Z."/>
            <person name="Que T.C."/>
            <person name="Du C.H."/>
            <person name="Zhou Y.H."/>
            <person name="Cheng J.X."/>
            <person name="Dai P.F."/>
            <person name="Guo W.B."/>
            <person name="Han X.H."/>
            <person name="Huang E.J."/>
            <person name="Li L.F."/>
            <person name="Wei W."/>
            <person name="Gao Y.C."/>
            <person name="Liu J.Z."/>
            <person name="Shao H.Z."/>
            <person name="Wang X."/>
            <person name="Wang C.C."/>
            <person name="Yang T.C."/>
            <person name="Huo Q.B."/>
            <person name="Li W."/>
            <person name="Chen H.Y."/>
            <person name="Chen S.E."/>
            <person name="Zhou L.G."/>
            <person name="Ni X.B."/>
            <person name="Tian J.H."/>
            <person name="Sheng Y."/>
            <person name="Liu T."/>
            <person name="Pan Y.S."/>
            <person name="Xia L.Y."/>
            <person name="Li J."/>
            <person name="Zhao F."/>
            <person name="Cao W.C."/>
        </authorList>
    </citation>
    <scope>NUCLEOTIDE SEQUENCE [LARGE SCALE GENOMIC DNA]</scope>
    <source>
        <strain evidence="2">HaeL-2018</strain>
    </source>
</reference>
<keyword evidence="1" id="KW-1133">Transmembrane helix</keyword>
<protein>
    <submittedName>
        <fullName evidence="2">Uncharacterized protein</fullName>
    </submittedName>
</protein>
<evidence type="ECO:0000313" key="3">
    <source>
        <dbReference type="Proteomes" id="UP000821853"/>
    </source>
</evidence>
<dbReference type="OrthoDB" id="6435827at2759"/>
<feature type="transmembrane region" description="Helical" evidence="1">
    <location>
        <begin position="69"/>
        <end position="96"/>
    </location>
</feature>
<keyword evidence="1" id="KW-0472">Membrane</keyword>
<organism evidence="2 3">
    <name type="scientific">Haemaphysalis longicornis</name>
    <name type="common">Bush tick</name>
    <dbReference type="NCBI Taxonomy" id="44386"/>
    <lineage>
        <taxon>Eukaryota</taxon>
        <taxon>Metazoa</taxon>
        <taxon>Ecdysozoa</taxon>
        <taxon>Arthropoda</taxon>
        <taxon>Chelicerata</taxon>
        <taxon>Arachnida</taxon>
        <taxon>Acari</taxon>
        <taxon>Parasitiformes</taxon>
        <taxon>Ixodida</taxon>
        <taxon>Ixodoidea</taxon>
        <taxon>Ixodidae</taxon>
        <taxon>Haemaphysalinae</taxon>
        <taxon>Haemaphysalis</taxon>
    </lineage>
</organism>
<dbReference type="Gene3D" id="2.60.40.10">
    <property type="entry name" value="Immunoglobulins"/>
    <property type="match status" value="1"/>
</dbReference>
<dbReference type="Proteomes" id="UP000821853">
    <property type="component" value="Chromosome 2"/>
</dbReference>
<sequence length="130" mass="14936">MAFVKSCGESKETLRRYKTAREEEFEDCYESRLLIQKVESDDSRKFTLFVDNAKGKASHSVTLEVKEPLALTMVIAIAVGGAVFLIVFLTLFIYLVRSEKMCFRRTKPNSKKLQHMQHVDNYKVPLGNNL</sequence>
<comment type="caution">
    <text evidence="2">The sequence shown here is derived from an EMBL/GenBank/DDBJ whole genome shotgun (WGS) entry which is preliminary data.</text>
</comment>
<proteinExistence type="predicted"/>
<evidence type="ECO:0000313" key="2">
    <source>
        <dbReference type="EMBL" id="KAH9367862.1"/>
    </source>
</evidence>
<gene>
    <name evidence="2" type="ORF">HPB48_020122</name>
</gene>
<keyword evidence="1" id="KW-0812">Transmembrane</keyword>
<dbReference type="InterPro" id="IPR036179">
    <property type="entry name" value="Ig-like_dom_sf"/>
</dbReference>
<dbReference type="EMBL" id="JABSTR010000004">
    <property type="protein sequence ID" value="KAH9367862.1"/>
    <property type="molecule type" value="Genomic_DNA"/>
</dbReference>